<keyword evidence="2 7" id="KW-0808">Transferase</keyword>
<dbReference type="NCBIfam" id="TIGR03168">
    <property type="entry name" value="1-PFK"/>
    <property type="match status" value="1"/>
</dbReference>
<keyword evidence="4 8" id="KW-0418">Kinase</keyword>
<proteinExistence type="inferred from homology"/>
<evidence type="ECO:0000256" key="2">
    <source>
        <dbReference type="ARBA" id="ARBA00022679"/>
    </source>
</evidence>
<dbReference type="InterPro" id="IPR029056">
    <property type="entry name" value="Ribokinase-like"/>
</dbReference>
<evidence type="ECO:0000256" key="5">
    <source>
        <dbReference type="ARBA" id="ARBA00022840"/>
    </source>
</evidence>
<dbReference type="PANTHER" id="PTHR46566">
    <property type="entry name" value="1-PHOSPHOFRUCTOKINASE-RELATED"/>
    <property type="match status" value="1"/>
</dbReference>
<dbReference type="InterPro" id="IPR011611">
    <property type="entry name" value="PfkB_dom"/>
</dbReference>
<name>A0ABV5WN41_9BACI</name>
<protein>
    <recommendedName>
        <fullName evidence="7">Tagatose-6-phosphate kinase</fullName>
        <ecNumber evidence="7">2.7.1.144</ecNumber>
    </recommendedName>
</protein>
<evidence type="ECO:0000256" key="7">
    <source>
        <dbReference type="PIRNR" id="PIRNR000535"/>
    </source>
</evidence>
<evidence type="ECO:0000256" key="8">
    <source>
        <dbReference type="RuleBase" id="RU369061"/>
    </source>
</evidence>
<comment type="pathway">
    <text evidence="7">Carbohydrate metabolism; D-tagatose 6-phosphate degradation; D-glyceraldehyde 3-phosphate and glycerone phosphate from D-tagatose 6-phosphate: step 1/2.</text>
</comment>
<feature type="domain" description="Carbohydrate kinase PfkB" evidence="9">
    <location>
        <begin position="7"/>
        <end position="286"/>
    </location>
</feature>
<dbReference type="PIRSF" id="PIRSF000535">
    <property type="entry name" value="1PFK/6PFK/LacC"/>
    <property type="match status" value="1"/>
</dbReference>
<gene>
    <name evidence="10" type="primary">pfkB</name>
    <name evidence="10" type="ORF">ACFFMS_25525</name>
</gene>
<reference evidence="10 11" key="1">
    <citation type="submission" date="2024-09" db="EMBL/GenBank/DDBJ databases">
        <authorList>
            <person name="Sun Q."/>
            <person name="Mori K."/>
        </authorList>
    </citation>
    <scope>NUCLEOTIDE SEQUENCE [LARGE SCALE GENOMIC DNA]</scope>
    <source>
        <strain evidence="10 11">JCM 11201</strain>
    </source>
</reference>
<dbReference type="InterPro" id="IPR022463">
    <property type="entry name" value="1-PFruKinase"/>
</dbReference>
<dbReference type="EMBL" id="JBHMAF010000194">
    <property type="protein sequence ID" value="MFB9761603.1"/>
    <property type="molecule type" value="Genomic_DNA"/>
</dbReference>
<organism evidence="10 11">
    <name type="scientific">Ectobacillus funiculus</name>
    <dbReference type="NCBI Taxonomy" id="137993"/>
    <lineage>
        <taxon>Bacteria</taxon>
        <taxon>Bacillati</taxon>
        <taxon>Bacillota</taxon>
        <taxon>Bacilli</taxon>
        <taxon>Bacillales</taxon>
        <taxon>Bacillaceae</taxon>
        <taxon>Ectobacillus</taxon>
    </lineage>
</organism>
<evidence type="ECO:0000256" key="6">
    <source>
        <dbReference type="ARBA" id="ARBA00047745"/>
    </source>
</evidence>
<comment type="catalytic activity">
    <reaction evidence="6 8">
        <text>beta-D-fructose 1-phosphate + ATP = beta-D-fructose 1,6-bisphosphate + ADP + H(+)</text>
        <dbReference type="Rhea" id="RHEA:14213"/>
        <dbReference type="ChEBI" id="CHEBI:15378"/>
        <dbReference type="ChEBI" id="CHEBI:30616"/>
        <dbReference type="ChEBI" id="CHEBI:32966"/>
        <dbReference type="ChEBI" id="CHEBI:138881"/>
        <dbReference type="ChEBI" id="CHEBI:456216"/>
        <dbReference type="EC" id="2.7.1.56"/>
    </reaction>
</comment>
<dbReference type="InterPro" id="IPR002173">
    <property type="entry name" value="Carboh/pur_kinase_PfkB_CS"/>
</dbReference>
<dbReference type="CDD" id="cd01164">
    <property type="entry name" value="FruK_PfkB_like"/>
    <property type="match status" value="1"/>
</dbReference>
<evidence type="ECO:0000313" key="10">
    <source>
        <dbReference type="EMBL" id="MFB9761603.1"/>
    </source>
</evidence>
<keyword evidence="7" id="KW-0423">Lactose metabolism</keyword>
<comment type="similarity">
    <text evidence="1">Belongs to the carbohydrate kinase pfkB family.</text>
</comment>
<dbReference type="Proteomes" id="UP001589609">
    <property type="component" value="Unassembled WGS sequence"/>
</dbReference>
<dbReference type="InterPro" id="IPR017583">
    <property type="entry name" value="Tagatose/fructose_Pkinase"/>
</dbReference>
<evidence type="ECO:0000256" key="3">
    <source>
        <dbReference type="ARBA" id="ARBA00022741"/>
    </source>
</evidence>
<dbReference type="NCBIfam" id="TIGR03828">
    <property type="entry name" value="pfkB"/>
    <property type="match status" value="1"/>
</dbReference>
<comment type="function">
    <text evidence="8">Catalyzes the ATP-dependent phosphorylation of fructose-l-phosphate to fructose-l,6-bisphosphate.</text>
</comment>
<sequence>MIYTCTLNPSIDYVVELDSIQLGDLNRAKRTEQYPGGKGINVSRVLKRLGVENTALGFIGGFTGEFIREELSKELVHHDFVKANGTTRINVKLKSGDETEINGQGPTIETEQINALLQKVEAMNEGDIFVLAGSLPASVPADFYKTLAAAARARGVKIVADTSGPALKEIIEEKLFLIKPNHHELGELFETTITSKEESIAYAKRLVESGTENVIVSMAGAGALLITNHKILYANAPKGTVKNSVGAGDSTIGGFLAAYTQGKALEECFRYGVASGSATAFSSDLCTKEEVEKLLPEITITQV</sequence>
<comment type="caution">
    <text evidence="10">The sequence shown here is derived from an EMBL/GenBank/DDBJ whole genome shotgun (WGS) entry which is preliminary data.</text>
</comment>
<dbReference type="Gene3D" id="3.40.1190.20">
    <property type="match status" value="1"/>
</dbReference>
<dbReference type="EC" id="2.7.1.144" evidence="7"/>
<dbReference type="GO" id="GO:0008662">
    <property type="term" value="F:1-phosphofructokinase activity"/>
    <property type="evidence" value="ECO:0007669"/>
    <property type="project" value="UniProtKB-EC"/>
</dbReference>
<dbReference type="PANTHER" id="PTHR46566:SF1">
    <property type="entry name" value="1-PHOSPHOFRUCTOKINASE"/>
    <property type="match status" value="1"/>
</dbReference>
<keyword evidence="5 7" id="KW-0067">ATP-binding</keyword>
<dbReference type="PROSITE" id="PS00583">
    <property type="entry name" value="PFKB_KINASES_1"/>
    <property type="match status" value="1"/>
</dbReference>
<dbReference type="PROSITE" id="PS00584">
    <property type="entry name" value="PFKB_KINASES_2"/>
    <property type="match status" value="1"/>
</dbReference>
<evidence type="ECO:0000259" key="9">
    <source>
        <dbReference type="Pfam" id="PF00294"/>
    </source>
</evidence>
<accession>A0ABV5WN41</accession>
<evidence type="ECO:0000256" key="1">
    <source>
        <dbReference type="ARBA" id="ARBA00005380"/>
    </source>
</evidence>
<dbReference type="SUPFAM" id="SSF53613">
    <property type="entry name" value="Ribokinase-like"/>
    <property type="match status" value="1"/>
</dbReference>
<evidence type="ECO:0000313" key="11">
    <source>
        <dbReference type="Proteomes" id="UP001589609"/>
    </source>
</evidence>
<dbReference type="RefSeq" id="WP_379951752.1">
    <property type="nucleotide sequence ID" value="NZ_JBHMAF010000194.1"/>
</dbReference>
<keyword evidence="11" id="KW-1185">Reference proteome</keyword>
<dbReference type="Pfam" id="PF00294">
    <property type="entry name" value="PfkB"/>
    <property type="match status" value="1"/>
</dbReference>
<evidence type="ECO:0000256" key="4">
    <source>
        <dbReference type="ARBA" id="ARBA00022777"/>
    </source>
</evidence>
<comment type="similarity">
    <text evidence="7">Belongs to the carbohydrate kinase PfkB family. LacC subfamily.</text>
</comment>
<comment type="catalytic activity">
    <reaction evidence="7">
        <text>D-tagatofuranose 6-phosphate + ATP = D-tagatofuranose 1,6-bisphosphate + ADP + H(+)</text>
        <dbReference type="Rhea" id="RHEA:12420"/>
        <dbReference type="ChEBI" id="CHEBI:15378"/>
        <dbReference type="ChEBI" id="CHEBI:30616"/>
        <dbReference type="ChEBI" id="CHEBI:58694"/>
        <dbReference type="ChEBI" id="CHEBI:58695"/>
        <dbReference type="ChEBI" id="CHEBI:456216"/>
        <dbReference type="EC" id="2.7.1.144"/>
    </reaction>
</comment>
<keyword evidence="3 7" id="KW-0547">Nucleotide-binding</keyword>